<reference evidence="5 6" key="1">
    <citation type="submission" date="2020-06" db="EMBL/GenBank/DDBJ databases">
        <authorList>
            <person name="Li R."/>
            <person name="Bekaert M."/>
        </authorList>
    </citation>
    <scope>NUCLEOTIDE SEQUENCE [LARGE SCALE GENOMIC DNA]</scope>
    <source>
        <strain evidence="6">wild</strain>
    </source>
</reference>
<feature type="region of interest" description="Disordered" evidence="2">
    <location>
        <begin position="196"/>
        <end position="217"/>
    </location>
</feature>
<evidence type="ECO:0000256" key="1">
    <source>
        <dbReference type="ARBA" id="ARBA00004141"/>
    </source>
</evidence>
<feature type="transmembrane region" description="Helical" evidence="3">
    <location>
        <begin position="136"/>
        <end position="153"/>
    </location>
</feature>
<dbReference type="EMBL" id="CACVKT020008376">
    <property type="protein sequence ID" value="CAC5415058.1"/>
    <property type="molecule type" value="Genomic_DNA"/>
</dbReference>
<feature type="transmembrane region" description="Helical" evidence="3">
    <location>
        <begin position="103"/>
        <end position="124"/>
    </location>
</feature>
<dbReference type="InterPro" id="IPR020846">
    <property type="entry name" value="MFS_dom"/>
</dbReference>
<protein>
    <submittedName>
        <fullName evidence="5">SLC16A12</fullName>
    </submittedName>
</protein>
<dbReference type="Gene3D" id="1.20.1250.20">
    <property type="entry name" value="MFS general substrate transporter like domains"/>
    <property type="match status" value="2"/>
</dbReference>
<dbReference type="AlphaFoldDB" id="A0A6J8E4P5"/>
<dbReference type="InterPro" id="IPR036259">
    <property type="entry name" value="MFS_trans_sf"/>
</dbReference>
<evidence type="ECO:0000259" key="4">
    <source>
        <dbReference type="PROSITE" id="PS50850"/>
    </source>
</evidence>
<proteinExistence type="predicted"/>
<keyword evidence="6" id="KW-1185">Reference proteome</keyword>
<organism evidence="5 6">
    <name type="scientific">Mytilus coruscus</name>
    <name type="common">Sea mussel</name>
    <dbReference type="NCBI Taxonomy" id="42192"/>
    <lineage>
        <taxon>Eukaryota</taxon>
        <taxon>Metazoa</taxon>
        <taxon>Spiralia</taxon>
        <taxon>Lophotrochozoa</taxon>
        <taxon>Mollusca</taxon>
        <taxon>Bivalvia</taxon>
        <taxon>Autobranchia</taxon>
        <taxon>Pteriomorphia</taxon>
        <taxon>Mytilida</taxon>
        <taxon>Mytiloidea</taxon>
        <taxon>Mytilidae</taxon>
        <taxon>Mytilinae</taxon>
        <taxon>Mytilus</taxon>
    </lineage>
</organism>
<evidence type="ECO:0000256" key="2">
    <source>
        <dbReference type="SAM" id="MobiDB-lite"/>
    </source>
</evidence>
<feature type="transmembrane region" description="Helical" evidence="3">
    <location>
        <begin position="52"/>
        <end position="72"/>
    </location>
</feature>
<evidence type="ECO:0000313" key="6">
    <source>
        <dbReference type="Proteomes" id="UP000507470"/>
    </source>
</evidence>
<keyword evidence="3" id="KW-1133">Transmembrane helix</keyword>
<feature type="transmembrane region" description="Helical" evidence="3">
    <location>
        <begin position="400"/>
        <end position="418"/>
    </location>
</feature>
<feature type="transmembrane region" description="Helical" evidence="3">
    <location>
        <begin position="12"/>
        <end position="32"/>
    </location>
</feature>
<feature type="transmembrane region" description="Helical" evidence="3">
    <location>
        <begin position="165"/>
        <end position="187"/>
    </location>
</feature>
<feature type="domain" description="Major facilitator superfamily (MFS) profile" evidence="4">
    <location>
        <begin position="10"/>
        <end position="424"/>
    </location>
</feature>
<dbReference type="OrthoDB" id="6509908at2759"/>
<feature type="transmembrane region" description="Helical" evidence="3">
    <location>
        <begin position="279"/>
        <end position="300"/>
    </location>
</feature>
<evidence type="ECO:0000313" key="5">
    <source>
        <dbReference type="EMBL" id="CAC5415058.1"/>
    </source>
</evidence>
<evidence type="ECO:0000256" key="3">
    <source>
        <dbReference type="SAM" id="Phobius"/>
    </source>
</evidence>
<dbReference type="InterPro" id="IPR050327">
    <property type="entry name" value="Proton-linked_MCT"/>
</dbReference>
<keyword evidence="3" id="KW-0812">Transmembrane</keyword>
<feature type="transmembrane region" description="Helical" evidence="3">
    <location>
        <begin position="244"/>
        <end position="267"/>
    </location>
</feature>
<dbReference type="CDD" id="cd17352">
    <property type="entry name" value="MFS_MCT_SLC16"/>
    <property type="match status" value="1"/>
</dbReference>
<dbReference type="Pfam" id="PF07690">
    <property type="entry name" value="MFS_1"/>
    <property type="match status" value="1"/>
</dbReference>
<dbReference type="InterPro" id="IPR011701">
    <property type="entry name" value="MFS"/>
</dbReference>
<dbReference type="PANTHER" id="PTHR11360">
    <property type="entry name" value="MONOCARBOXYLATE TRANSPORTER"/>
    <property type="match status" value="1"/>
</dbReference>
<sequence length="466" mass="51536">MSSQYTDRGFSWVVLGASFLNFFLISGIMRTFGILYAELLQTYDKSAGNTAFLGSLLLFVNSVAGPISGLLSMHFSFKWCTMIGGLVSCLGMVTSSMTHDIDMLYLTYSCLLGIGFGLSYPPTLSIINFYFDKRRAFANGILTASFGLSSLIYPTLYRKLIDHYGIHGAMLILGGLLLNICVGGSFFRQPRSFMRPSAQIHSPDSKKLLSHTNGGSKKSKLTFAIDKIIDMFRSYSVALRNKSFLLYCFAMSFALVGYSSIFMILPPHIQSQQFTKDDAVIVLTVIGATEFFIRFFSGIIIDKQWLSVQTMFILTMFMGGICAIALTFVRSMPINIIYAVTVGIFPGILHSLRPLLVVSSLGLKILPIAYPLSTLFSNSACLIGQPGLGWLEDYTGNWKASFYTIGGLFIASSLCVLLERTLVKKTQNEEMEIKTDDVIEVMTNNQNNIENKDCNDVETSLVIKGP</sequence>
<dbReference type="SUPFAM" id="SSF103473">
    <property type="entry name" value="MFS general substrate transporter"/>
    <property type="match status" value="1"/>
</dbReference>
<feature type="transmembrane region" description="Helical" evidence="3">
    <location>
        <begin position="312"/>
        <end position="330"/>
    </location>
</feature>
<feature type="transmembrane region" description="Helical" evidence="3">
    <location>
        <begin position="336"/>
        <end position="356"/>
    </location>
</feature>
<gene>
    <name evidence="5" type="ORF">MCOR_47782</name>
</gene>
<dbReference type="GO" id="GO:0016020">
    <property type="term" value="C:membrane"/>
    <property type="evidence" value="ECO:0007669"/>
    <property type="project" value="UniProtKB-SubCell"/>
</dbReference>
<dbReference type="PROSITE" id="PS50850">
    <property type="entry name" value="MFS"/>
    <property type="match status" value="1"/>
</dbReference>
<dbReference type="PANTHER" id="PTHR11360:SF284">
    <property type="entry name" value="EG:103B4.3 PROTEIN-RELATED"/>
    <property type="match status" value="1"/>
</dbReference>
<name>A0A6J8E4P5_MYTCO</name>
<accession>A0A6J8E4P5</accession>
<dbReference type="Proteomes" id="UP000507470">
    <property type="component" value="Unassembled WGS sequence"/>
</dbReference>
<feature type="transmembrane region" description="Helical" evidence="3">
    <location>
        <begin position="79"/>
        <end position="97"/>
    </location>
</feature>
<comment type="subcellular location">
    <subcellularLocation>
        <location evidence="1">Membrane</location>
        <topology evidence="1">Multi-pass membrane protein</topology>
    </subcellularLocation>
</comment>
<dbReference type="GO" id="GO:0008028">
    <property type="term" value="F:monocarboxylic acid transmembrane transporter activity"/>
    <property type="evidence" value="ECO:0007669"/>
    <property type="project" value="TreeGrafter"/>
</dbReference>
<keyword evidence="3" id="KW-0472">Membrane</keyword>